<evidence type="ECO:0000313" key="12">
    <source>
        <dbReference type="Proteomes" id="UP000383932"/>
    </source>
</evidence>
<evidence type="ECO:0000256" key="9">
    <source>
        <dbReference type="SAM" id="SignalP"/>
    </source>
</evidence>
<keyword evidence="8" id="KW-1015">Disulfide bond</keyword>
<dbReference type="GO" id="GO:0046872">
    <property type="term" value="F:metal ion binding"/>
    <property type="evidence" value="ECO:0007669"/>
    <property type="project" value="UniProtKB-KW"/>
</dbReference>
<dbReference type="Proteomes" id="UP000383932">
    <property type="component" value="Unassembled WGS sequence"/>
</dbReference>
<dbReference type="PANTHER" id="PTHR47466">
    <property type="match status" value="1"/>
</dbReference>
<protein>
    <submittedName>
        <fullName evidence="11">Extracellular metalloprotease</fullName>
    </submittedName>
</protein>
<evidence type="ECO:0000259" key="10">
    <source>
        <dbReference type="Pfam" id="PF05572"/>
    </source>
</evidence>
<keyword evidence="6" id="KW-0862">Zinc</keyword>
<dbReference type="EMBL" id="SSOP01000338">
    <property type="protein sequence ID" value="KAB5588967.1"/>
    <property type="molecule type" value="Genomic_DNA"/>
</dbReference>
<keyword evidence="7 11" id="KW-0482">Metalloprotease</keyword>
<dbReference type="Pfam" id="PF05572">
    <property type="entry name" value="Peptidase_M43"/>
    <property type="match status" value="1"/>
</dbReference>
<dbReference type="AlphaFoldDB" id="A0A5N5QC68"/>
<dbReference type="SUPFAM" id="SSF55486">
    <property type="entry name" value="Metalloproteases ('zincins'), catalytic domain"/>
    <property type="match status" value="1"/>
</dbReference>
<evidence type="ECO:0000256" key="3">
    <source>
        <dbReference type="ARBA" id="ARBA00022723"/>
    </source>
</evidence>
<feature type="domain" description="Peptidase M43 pregnancy-associated plasma-A" evidence="10">
    <location>
        <begin position="199"/>
        <end position="304"/>
    </location>
</feature>
<reference evidence="11 12" key="1">
    <citation type="journal article" date="2019" name="Fungal Biol. Biotechnol.">
        <title>Draft genome sequence of fastidious pathogen Ceratobasidium theobromae, which causes vascular-streak dieback in Theobroma cacao.</title>
        <authorList>
            <person name="Ali S.S."/>
            <person name="Asman A."/>
            <person name="Shao J."/>
            <person name="Firmansyah A.P."/>
            <person name="Susilo A.W."/>
            <person name="Rosmana A."/>
            <person name="McMahon P."/>
            <person name="Junaid M."/>
            <person name="Guest D."/>
            <person name="Kheng T.Y."/>
            <person name="Meinhardt L.W."/>
            <person name="Bailey B.A."/>
        </authorList>
    </citation>
    <scope>NUCLEOTIDE SEQUENCE [LARGE SCALE GENOMIC DNA]</scope>
    <source>
        <strain evidence="11 12">CT2</strain>
    </source>
</reference>
<dbReference type="InterPro" id="IPR024079">
    <property type="entry name" value="MetalloPept_cat_dom_sf"/>
</dbReference>
<keyword evidence="5" id="KW-0378">Hydrolase</keyword>
<dbReference type="Gene3D" id="3.40.390.10">
    <property type="entry name" value="Collagenase (Catalytic Domain)"/>
    <property type="match status" value="1"/>
</dbReference>
<comment type="similarity">
    <text evidence="1">Belongs to the peptidase M43B family.</text>
</comment>
<dbReference type="OrthoDB" id="536211at2759"/>
<evidence type="ECO:0000256" key="6">
    <source>
        <dbReference type="ARBA" id="ARBA00022833"/>
    </source>
</evidence>
<feature type="signal peptide" evidence="9">
    <location>
        <begin position="1"/>
        <end position="19"/>
    </location>
</feature>
<keyword evidence="12" id="KW-1185">Reference proteome</keyword>
<evidence type="ECO:0000256" key="4">
    <source>
        <dbReference type="ARBA" id="ARBA00022729"/>
    </source>
</evidence>
<evidence type="ECO:0000313" key="11">
    <source>
        <dbReference type="EMBL" id="KAB5588967.1"/>
    </source>
</evidence>
<dbReference type="CDD" id="cd04275">
    <property type="entry name" value="ZnMc_pappalysin_like"/>
    <property type="match status" value="1"/>
</dbReference>
<accession>A0A5N5QC68</accession>
<comment type="caution">
    <text evidence="11">The sequence shown here is derived from an EMBL/GenBank/DDBJ whole genome shotgun (WGS) entry which is preliminary data.</text>
</comment>
<keyword evidence="3" id="KW-0479">Metal-binding</keyword>
<dbReference type="GO" id="GO:0008237">
    <property type="term" value="F:metallopeptidase activity"/>
    <property type="evidence" value="ECO:0007669"/>
    <property type="project" value="UniProtKB-KW"/>
</dbReference>
<proteinExistence type="inferred from homology"/>
<evidence type="ECO:0000256" key="8">
    <source>
        <dbReference type="ARBA" id="ARBA00023157"/>
    </source>
</evidence>
<keyword evidence="4 9" id="KW-0732">Signal</keyword>
<sequence length="312" mass="33190">MVLFNRLFAAAAAFGSAFAMPASDARAEGAFACGAHTPTIAGLPASNETLIAQSASVAAAGDRLVNVYWWAINAGSSYNQGYLSDAQVNSAVTTLNQYYSGQGFQFRLVGGQRVQNSNWFYYSDLGPDGATDNQYAAQMKNSLRTRNPYELNIYSVGLASSRLLGYATFPWWYSGAQRTDGVVFKWSTTPGGSEPGYGTGKILVHEVGHWLGLLHTFQGGCSDTEGDYVNECVSNILNAHAKIGSNDGYCTSTPAEASPASGCPTGRDTCPGSGVDPITNHMDYSSDNCRTGFTRGQVARMQAACAQYRGIS</sequence>
<name>A0A5N5QC68_9AGAM</name>
<evidence type="ECO:0000256" key="1">
    <source>
        <dbReference type="ARBA" id="ARBA00008721"/>
    </source>
</evidence>
<evidence type="ECO:0000256" key="2">
    <source>
        <dbReference type="ARBA" id="ARBA00022670"/>
    </source>
</evidence>
<keyword evidence="2 11" id="KW-0645">Protease</keyword>
<evidence type="ECO:0000256" key="5">
    <source>
        <dbReference type="ARBA" id="ARBA00022801"/>
    </source>
</evidence>
<dbReference type="PANTHER" id="PTHR47466:SF1">
    <property type="entry name" value="METALLOPROTEASE MEP1 (AFU_ORTHOLOGUE AFUA_1G07730)-RELATED"/>
    <property type="match status" value="1"/>
</dbReference>
<feature type="chain" id="PRO_5024463418" evidence="9">
    <location>
        <begin position="20"/>
        <end position="312"/>
    </location>
</feature>
<dbReference type="GO" id="GO:0006508">
    <property type="term" value="P:proteolysis"/>
    <property type="evidence" value="ECO:0007669"/>
    <property type="project" value="UniProtKB-KW"/>
</dbReference>
<dbReference type="InterPro" id="IPR008754">
    <property type="entry name" value="Peptidase_M43"/>
</dbReference>
<gene>
    <name evidence="11" type="ORF">CTheo_7589</name>
</gene>
<evidence type="ECO:0000256" key="7">
    <source>
        <dbReference type="ARBA" id="ARBA00023049"/>
    </source>
</evidence>
<organism evidence="11 12">
    <name type="scientific">Ceratobasidium theobromae</name>
    <dbReference type="NCBI Taxonomy" id="1582974"/>
    <lineage>
        <taxon>Eukaryota</taxon>
        <taxon>Fungi</taxon>
        <taxon>Dikarya</taxon>
        <taxon>Basidiomycota</taxon>
        <taxon>Agaricomycotina</taxon>
        <taxon>Agaricomycetes</taxon>
        <taxon>Cantharellales</taxon>
        <taxon>Ceratobasidiaceae</taxon>
        <taxon>Ceratobasidium</taxon>
    </lineage>
</organism>